<evidence type="ECO:0000256" key="3">
    <source>
        <dbReference type="ARBA" id="ARBA00022729"/>
    </source>
</evidence>
<keyword evidence="3" id="KW-0732">Signal</keyword>
<evidence type="ECO:0000256" key="1">
    <source>
        <dbReference type="ARBA" id="ARBA00010333"/>
    </source>
</evidence>
<evidence type="ECO:0000313" key="8">
    <source>
        <dbReference type="EMBL" id="MBD1322421.1"/>
    </source>
</evidence>
<evidence type="ECO:0000256" key="2">
    <source>
        <dbReference type="ARBA" id="ARBA00022448"/>
    </source>
</evidence>
<keyword evidence="2" id="KW-0813">Transport</keyword>
<dbReference type="InterPro" id="IPR001638">
    <property type="entry name" value="Solute-binding_3/MltF_N"/>
</dbReference>
<dbReference type="InterPro" id="IPR018313">
    <property type="entry name" value="SBP_3_CS"/>
</dbReference>
<organism evidence="8 9">
    <name type="scientific">Gordonia hankookensis</name>
    <dbReference type="NCBI Taxonomy" id="589403"/>
    <lineage>
        <taxon>Bacteria</taxon>
        <taxon>Bacillati</taxon>
        <taxon>Actinomycetota</taxon>
        <taxon>Actinomycetes</taxon>
        <taxon>Mycobacteriales</taxon>
        <taxon>Gordoniaceae</taxon>
        <taxon>Gordonia</taxon>
    </lineage>
</organism>
<accession>A0ABR7WI77</accession>
<evidence type="ECO:0000256" key="6">
    <source>
        <dbReference type="SAM" id="Phobius"/>
    </source>
</evidence>
<keyword evidence="6" id="KW-0472">Membrane</keyword>
<dbReference type="InterPro" id="IPR051455">
    <property type="entry name" value="Bact_solute-bind_prot3"/>
</dbReference>
<keyword evidence="6" id="KW-0812">Transmembrane</keyword>
<dbReference type="PANTHER" id="PTHR30085">
    <property type="entry name" value="AMINO ACID ABC TRANSPORTER PERMEASE"/>
    <property type="match status" value="1"/>
</dbReference>
<keyword evidence="9" id="KW-1185">Reference proteome</keyword>
<evidence type="ECO:0000259" key="7">
    <source>
        <dbReference type="SMART" id="SM00062"/>
    </source>
</evidence>
<gene>
    <name evidence="8" type="ORF">IDF66_22815</name>
</gene>
<keyword evidence="6" id="KW-1133">Transmembrane helix</keyword>
<evidence type="ECO:0000313" key="9">
    <source>
        <dbReference type="Proteomes" id="UP000602395"/>
    </source>
</evidence>
<sequence length="343" mass="36906">MTCRGAPANRHADAIGRYRVRWVRAVVVVLFVCVAATGCVRFPAPPSPPPVAFGVQPTPPGAETDAAREPAPNSETCDATASLRPGPMPVPAQMPQRTTMADILGRGRLIVGLDIGSNLFSFRDPLTGDVQGFDVDIARAIAQAIFDDPNTIEYRVLSSAERTQALIDHSVDVVVKTMSITCDRVDDVAFSSPYYIASQRILSTRTSGIDGPAALAGKRVCSARGATSIGRIQAIQPRARMVTTTTWADCLVMMQQGQVDATTTDDAILAGLAEQDPWVQLVGPSLGEEYYGVGIPKGQDDMVRFVNGVLNELRVSGRWQQMYDHWLSILGPGNGPPQPVYRD</sequence>
<reference evidence="8 9" key="1">
    <citation type="submission" date="2020-09" db="EMBL/GenBank/DDBJ databases">
        <title>Novel species in genus Gordonia.</title>
        <authorList>
            <person name="Zhang G."/>
        </authorList>
    </citation>
    <scope>NUCLEOTIDE SEQUENCE [LARGE SCALE GENOMIC DNA]</scope>
    <source>
        <strain evidence="8 9">ON-33</strain>
    </source>
</reference>
<feature type="transmembrane region" description="Helical" evidence="6">
    <location>
        <begin position="21"/>
        <end position="44"/>
    </location>
</feature>
<name>A0ABR7WI77_9ACTN</name>
<evidence type="ECO:0000256" key="4">
    <source>
        <dbReference type="RuleBase" id="RU003744"/>
    </source>
</evidence>
<feature type="region of interest" description="Disordered" evidence="5">
    <location>
        <begin position="47"/>
        <end position="92"/>
    </location>
</feature>
<dbReference type="SMART" id="SM00062">
    <property type="entry name" value="PBPb"/>
    <property type="match status" value="1"/>
</dbReference>
<dbReference type="EMBL" id="JACWMS010000006">
    <property type="protein sequence ID" value="MBD1322421.1"/>
    <property type="molecule type" value="Genomic_DNA"/>
</dbReference>
<feature type="domain" description="Solute-binding protein family 3/N-terminal" evidence="7">
    <location>
        <begin position="108"/>
        <end position="330"/>
    </location>
</feature>
<dbReference type="CDD" id="cd13690">
    <property type="entry name" value="PBP2_GluB"/>
    <property type="match status" value="1"/>
</dbReference>
<protein>
    <submittedName>
        <fullName evidence="8">Glutamate ABC transporter substrate-binding protein</fullName>
    </submittedName>
</protein>
<dbReference type="PANTHER" id="PTHR30085:SF6">
    <property type="entry name" value="ABC TRANSPORTER GLUTAMINE-BINDING PROTEIN GLNH"/>
    <property type="match status" value="1"/>
</dbReference>
<proteinExistence type="inferred from homology"/>
<dbReference type="Gene3D" id="3.40.190.10">
    <property type="entry name" value="Periplasmic binding protein-like II"/>
    <property type="match status" value="2"/>
</dbReference>
<dbReference type="Proteomes" id="UP000602395">
    <property type="component" value="Unassembled WGS sequence"/>
</dbReference>
<comment type="similarity">
    <text evidence="1 4">Belongs to the bacterial solute-binding protein 3 family.</text>
</comment>
<dbReference type="SUPFAM" id="SSF53850">
    <property type="entry name" value="Periplasmic binding protein-like II"/>
    <property type="match status" value="1"/>
</dbReference>
<dbReference type="Pfam" id="PF00497">
    <property type="entry name" value="SBP_bac_3"/>
    <property type="match status" value="1"/>
</dbReference>
<dbReference type="PROSITE" id="PS01039">
    <property type="entry name" value="SBP_BACTERIAL_3"/>
    <property type="match status" value="1"/>
</dbReference>
<evidence type="ECO:0000256" key="5">
    <source>
        <dbReference type="SAM" id="MobiDB-lite"/>
    </source>
</evidence>
<dbReference type="RefSeq" id="WP_190268752.1">
    <property type="nucleotide sequence ID" value="NZ_BAABAD010000005.1"/>
</dbReference>
<comment type="caution">
    <text evidence="8">The sequence shown here is derived from an EMBL/GenBank/DDBJ whole genome shotgun (WGS) entry which is preliminary data.</text>
</comment>